<proteinExistence type="predicted"/>
<dbReference type="Proteomes" id="UP000288758">
    <property type="component" value="Chromosome"/>
</dbReference>
<evidence type="ECO:0000313" key="1">
    <source>
        <dbReference type="EMBL" id="QAT83448.1"/>
    </source>
</evidence>
<accession>A0A410RNQ4</accession>
<dbReference type="EMBL" id="CP034669">
    <property type="protein sequence ID" value="QAT83448.1"/>
    <property type="molecule type" value="Genomic_DNA"/>
</dbReference>
<sequence>MPRGERQIPKRVQSELTGGVFEATDFRWALLTLNRERMLTDAEMAASPAKLQEQDSLAAWARTEESWVPVEVLEYSVAYVTAQKEAHEH</sequence>
<organism evidence="1 2">
    <name type="scientific">Corallococcus coralloides</name>
    <name type="common">Myxococcus coralloides</name>
    <dbReference type="NCBI Taxonomy" id="184914"/>
    <lineage>
        <taxon>Bacteria</taxon>
        <taxon>Pseudomonadati</taxon>
        <taxon>Myxococcota</taxon>
        <taxon>Myxococcia</taxon>
        <taxon>Myxococcales</taxon>
        <taxon>Cystobacterineae</taxon>
        <taxon>Myxococcaceae</taxon>
        <taxon>Corallococcus</taxon>
    </lineage>
</organism>
<name>A0A410RNQ4_CORCK</name>
<dbReference type="AlphaFoldDB" id="A0A410RNQ4"/>
<evidence type="ECO:0000313" key="2">
    <source>
        <dbReference type="Proteomes" id="UP000288758"/>
    </source>
</evidence>
<reference evidence="1 2" key="1">
    <citation type="submission" date="2018-12" db="EMBL/GenBank/DDBJ databases">
        <title>Complete Genome Sequence of the Corallopyronin A producing Myxobacterium Corallococcus coralloides B035.</title>
        <authorList>
            <person name="Bouhired S.M."/>
            <person name="Rupp O."/>
            <person name="Blom J."/>
            <person name="Schaeberle T.F."/>
            <person name="Kehraus S."/>
            <person name="Schiefer A."/>
            <person name="Pfarr K."/>
            <person name="Goesmann A."/>
            <person name="Hoerauf A."/>
            <person name="Koenig G.M."/>
        </authorList>
    </citation>
    <scope>NUCLEOTIDE SEQUENCE [LARGE SCALE GENOMIC DNA]</scope>
    <source>
        <strain evidence="1 2">B035</strain>
    </source>
</reference>
<protein>
    <submittedName>
        <fullName evidence="1">Uncharacterized protein</fullName>
    </submittedName>
</protein>
<gene>
    <name evidence="1" type="ORF">EJ065_1850</name>
</gene>